<feature type="region of interest" description="Disordered" evidence="1">
    <location>
        <begin position="54"/>
        <end position="79"/>
    </location>
</feature>
<gene>
    <name evidence="2" type="ORF">CORC01_04348</name>
</gene>
<dbReference type="OrthoDB" id="10527047at2759"/>
<dbReference type="EMBL" id="MJBS01000028">
    <property type="protein sequence ID" value="OHF00367.1"/>
    <property type="molecule type" value="Genomic_DNA"/>
</dbReference>
<dbReference type="RefSeq" id="XP_022477511.1">
    <property type="nucleotide sequence ID" value="XM_022615996.1"/>
</dbReference>
<name>A0A1G4BGB8_9PEZI</name>
<evidence type="ECO:0000313" key="2">
    <source>
        <dbReference type="EMBL" id="OHF00367.1"/>
    </source>
</evidence>
<dbReference type="Proteomes" id="UP000176998">
    <property type="component" value="Unassembled WGS sequence"/>
</dbReference>
<evidence type="ECO:0000313" key="3">
    <source>
        <dbReference type="Proteomes" id="UP000176998"/>
    </source>
</evidence>
<reference evidence="2 3" key="1">
    <citation type="submission" date="2016-09" db="EMBL/GenBank/DDBJ databases">
        <authorList>
            <person name="Capua I."/>
            <person name="De Benedictis P."/>
            <person name="Joannis T."/>
            <person name="Lombin L.H."/>
            <person name="Cattoli G."/>
        </authorList>
    </citation>
    <scope>NUCLEOTIDE SEQUENCE [LARGE SCALE GENOMIC DNA]</scope>
    <source>
        <strain evidence="2 3">IMI 309357</strain>
    </source>
</reference>
<sequence>MNTKDAAGFLGGKLVIGRDAVVHSAKSGKHSVVLRTSNESEWFTRSFCKAQKGRSFNTSDSAKSNSSTKKLGRFQRHREEANRRYTWNWRRYEASVQGDTGASGVSRTDGVL</sequence>
<dbReference type="GeneID" id="34557506"/>
<feature type="compositionally biased region" description="Polar residues" evidence="1">
    <location>
        <begin position="54"/>
        <end position="69"/>
    </location>
</feature>
<dbReference type="AlphaFoldDB" id="A0A1G4BGB8"/>
<organism evidence="2 3">
    <name type="scientific">Colletotrichum orchidophilum</name>
    <dbReference type="NCBI Taxonomy" id="1209926"/>
    <lineage>
        <taxon>Eukaryota</taxon>
        <taxon>Fungi</taxon>
        <taxon>Dikarya</taxon>
        <taxon>Ascomycota</taxon>
        <taxon>Pezizomycotina</taxon>
        <taxon>Sordariomycetes</taxon>
        <taxon>Hypocreomycetidae</taxon>
        <taxon>Glomerellales</taxon>
        <taxon>Glomerellaceae</taxon>
        <taxon>Colletotrichum</taxon>
    </lineage>
</organism>
<accession>A0A1G4BGB8</accession>
<proteinExistence type="predicted"/>
<evidence type="ECO:0000256" key="1">
    <source>
        <dbReference type="SAM" id="MobiDB-lite"/>
    </source>
</evidence>
<protein>
    <submittedName>
        <fullName evidence="2">Uncharacterized protein</fullName>
    </submittedName>
</protein>
<keyword evidence="3" id="KW-1185">Reference proteome</keyword>
<comment type="caution">
    <text evidence="2">The sequence shown here is derived from an EMBL/GenBank/DDBJ whole genome shotgun (WGS) entry which is preliminary data.</text>
</comment>